<dbReference type="VEuPathDB" id="VectorBase:HLOH_048261"/>
<dbReference type="AlphaFoldDB" id="A0A9J6FTQ1"/>
<name>A0A9J6FTQ1_HAELO</name>
<sequence length="59" mass="6904">MRDGPKRESKPKWQKDSVSRDAEGTGDEDLKHRDGEKAETKEDQAKHQKKVFEKRQPLI</sequence>
<keyword evidence="3" id="KW-1185">Reference proteome</keyword>
<evidence type="ECO:0000313" key="2">
    <source>
        <dbReference type="EMBL" id="KAH9365476.1"/>
    </source>
</evidence>
<reference evidence="2 3" key="1">
    <citation type="journal article" date="2020" name="Cell">
        <title>Large-Scale Comparative Analyses of Tick Genomes Elucidate Their Genetic Diversity and Vector Capacities.</title>
        <authorList>
            <consortium name="Tick Genome and Microbiome Consortium (TIGMIC)"/>
            <person name="Jia N."/>
            <person name="Wang J."/>
            <person name="Shi W."/>
            <person name="Du L."/>
            <person name="Sun Y."/>
            <person name="Zhan W."/>
            <person name="Jiang J.F."/>
            <person name="Wang Q."/>
            <person name="Zhang B."/>
            <person name="Ji P."/>
            <person name="Bell-Sakyi L."/>
            <person name="Cui X.M."/>
            <person name="Yuan T.T."/>
            <person name="Jiang B.G."/>
            <person name="Yang W.F."/>
            <person name="Lam T.T."/>
            <person name="Chang Q.C."/>
            <person name="Ding S.J."/>
            <person name="Wang X.J."/>
            <person name="Zhu J.G."/>
            <person name="Ruan X.D."/>
            <person name="Zhao L."/>
            <person name="Wei J.T."/>
            <person name="Ye R.Z."/>
            <person name="Que T.C."/>
            <person name="Du C.H."/>
            <person name="Zhou Y.H."/>
            <person name="Cheng J.X."/>
            <person name="Dai P.F."/>
            <person name="Guo W.B."/>
            <person name="Han X.H."/>
            <person name="Huang E.J."/>
            <person name="Li L.F."/>
            <person name="Wei W."/>
            <person name="Gao Y.C."/>
            <person name="Liu J.Z."/>
            <person name="Shao H.Z."/>
            <person name="Wang X."/>
            <person name="Wang C.C."/>
            <person name="Yang T.C."/>
            <person name="Huo Q.B."/>
            <person name="Li W."/>
            <person name="Chen H.Y."/>
            <person name="Chen S.E."/>
            <person name="Zhou L.G."/>
            <person name="Ni X.B."/>
            <person name="Tian J.H."/>
            <person name="Sheng Y."/>
            <person name="Liu T."/>
            <person name="Pan Y.S."/>
            <person name="Xia L.Y."/>
            <person name="Li J."/>
            <person name="Zhao F."/>
            <person name="Cao W.C."/>
        </authorList>
    </citation>
    <scope>NUCLEOTIDE SEQUENCE [LARGE SCALE GENOMIC DNA]</scope>
    <source>
        <strain evidence="2">HaeL-2018</strain>
    </source>
</reference>
<protein>
    <submittedName>
        <fullName evidence="2">Uncharacterized protein</fullName>
    </submittedName>
</protein>
<gene>
    <name evidence="2" type="ORF">HPB48_018942</name>
</gene>
<organism evidence="2 3">
    <name type="scientific">Haemaphysalis longicornis</name>
    <name type="common">Bush tick</name>
    <dbReference type="NCBI Taxonomy" id="44386"/>
    <lineage>
        <taxon>Eukaryota</taxon>
        <taxon>Metazoa</taxon>
        <taxon>Ecdysozoa</taxon>
        <taxon>Arthropoda</taxon>
        <taxon>Chelicerata</taxon>
        <taxon>Arachnida</taxon>
        <taxon>Acari</taxon>
        <taxon>Parasitiformes</taxon>
        <taxon>Ixodida</taxon>
        <taxon>Ixodoidea</taxon>
        <taxon>Ixodidae</taxon>
        <taxon>Haemaphysalinae</taxon>
        <taxon>Haemaphysalis</taxon>
    </lineage>
</organism>
<comment type="caution">
    <text evidence="2">The sequence shown here is derived from an EMBL/GenBank/DDBJ whole genome shotgun (WGS) entry which is preliminary data.</text>
</comment>
<dbReference type="Proteomes" id="UP000821853">
    <property type="component" value="Unassembled WGS sequence"/>
</dbReference>
<evidence type="ECO:0000313" key="3">
    <source>
        <dbReference type="Proteomes" id="UP000821853"/>
    </source>
</evidence>
<proteinExistence type="predicted"/>
<evidence type="ECO:0000256" key="1">
    <source>
        <dbReference type="SAM" id="MobiDB-lite"/>
    </source>
</evidence>
<dbReference type="EMBL" id="JABSTR010000003">
    <property type="protein sequence ID" value="KAH9365476.1"/>
    <property type="molecule type" value="Genomic_DNA"/>
</dbReference>
<feature type="region of interest" description="Disordered" evidence="1">
    <location>
        <begin position="1"/>
        <end position="59"/>
    </location>
</feature>
<accession>A0A9J6FTQ1</accession>